<dbReference type="CDD" id="cd22966">
    <property type="entry name" value="DD_DYDC-like"/>
    <property type="match status" value="1"/>
</dbReference>
<dbReference type="Proteomes" id="UP000663891">
    <property type="component" value="Unassembled WGS sequence"/>
</dbReference>
<dbReference type="InterPro" id="IPR049630">
    <property type="entry name" value="DYDC-like_DD"/>
</dbReference>
<name>A0A814R004_9BILA</name>
<dbReference type="EMBL" id="CAJOAY010000701">
    <property type="protein sequence ID" value="CAF3718983.1"/>
    <property type="molecule type" value="Genomic_DNA"/>
</dbReference>
<dbReference type="AlphaFoldDB" id="A0A814R004"/>
<sequence length="191" mass="22696">MNSEVKYTASNHFNVSKPIEDLSKSSTSFNSTYTNYLHICIGEPLQHALASVIIYRPEDPIEFIADFLIKWSCKKVRQQQESETKCLLIMHKEKQEKKIVFEYDKHILTSYQYTYCIDPRTDDEREPMTNHFQEQKQQYIHTTYDTIIEVDDYDVKNNPKKHKSHMCHDDTSSSFTYFSRLKDKIIQCDES</sequence>
<dbReference type="Proteomes" id="UP000663881">
    <property type="component" value="Unassembled WGS sequence"/>
</dbReference>
<gene>
    <name evidence="2" type="ORF">OKA104_LOCUS13722</name>
    <name evidence="1" type="ORF">VCS650_LOCUS21487</name>
</gene>
<evidence type="ECO:0000313" key="1">
    <source>
        <dbReference type="EMBL" id="CAF1126480.1"/>
    </source>
</evidence>
<accession>A0A814R004</accession>
<proteinExistence type="predicted"/>
<dbReference type="InterPro" id="IPR007858">
    <property type="entry name" value="Dpy-30_motif"/>
</dbReference>
<protein>
    <submittedName>
        <fullName evidence="1">Uncharacterized protein</fullName>
    </submittedName>
</protein>
<evidence type="ECO:0000313" key="3">
    <source>
        <dbReference type="Proteomes" id="UP000663891"/>
    </source>
</evidence>
<reference evidence="1" key="1">
    <citation type="submission" date="2021-02" db="EMBL/GenBank/DDBJ databases">
        <authorList>
            <person name="Nowell W R."/>
        </authorList>
    </citation>
    <scope>NUCLEOTIDE SEQUENCE</scope>
</reference>
<organism evidence="1 3">
    <name type="scientific">Adineta steineri</name>
    <dbReference type="NCBI Taxonomy" id="433720"/>
    <lineage>
        <taxon>Eukaryota</taxon>
        <taxon>Metazoa</taxon>
        <taxon>Spiralia</taxon>
        <taxon>Gnathifera</taxon>
        <taxon>Rotifera</taxon>
        <taxon>Eurotatoria</taxon>
        <taxon>Bdelloidea</taxon>
        <taxon>Adinetida</taxon>
        <taxon>Adinetidae</taxon>
        <taxon>Adineta</taxon>
    </lineage>
</organism>
<evidence type="ECO:0000313" key="2">
    <source>
        <dbReference type="EMBL" id="CAF3718983.1"/>
    </source>
</evidence>
<dbReference type="Pfam" id="PF05186">
    <property type="entry name" value="Dpy-30"/>
    <property type="match status" value="1"/>
</dbReference>
<dbReference type="Gene3D" id="1.20.890.10">
    <property type="entry name" value="cAMP-dependent protein kinase regulatory subunit, dimerization-anchoring domain"/>
    <property type="match status" value="1"/>
</dbReference>
<dbReference type="EMBL" id="CAJNON010000231">
    <property type="protein sequence ID" value="CAF1126480.1"/>
    <property type="molecule type" value="Genomic_DNA"/>
</dbReference>
<dbReference type="OrthoDB" id="432281at2759"/>
<comment type="caution">
    <text evidence="1">The sequence shown here is derived from an EMBL/GenBank/DDBJ whole genome shotgun (WGS) entry which is preliminary data.</text>
</comment>